<dbReference type="Pfam" id="PF12833">
    <property type="entry name" value="HTH_18"/>
    <property type="match status" value="1"/>
</dbReference>
<dbReference type="Pfam" id="PF12852">
    <property type="entry name" value="Cupin_6"/>
    <property type="match status" value="1"/>
</dbReference>
<dbReference type="InterPro" id="IPR032783">
    <property type="entry name" value="AraC_lig"/>
</dbReference>
<evidence type="ECO:0000256" key="1">
    <source>
        <dbReference type="ARBA" id="ARBA00023015"/>
    </source>
</evidence>
<keyword evidence="3" id="KW-0804">Transcription</keyword>
<reference evidence="5 6" key="1">
    <citation type="submission" date="2024-03" db="EMBL/GenBank/DDBJ databases">
        <title>Community enrichment and isolation of bacterial strains for fucoidan degradation.</title>
        <authorList>
            <person name="Sichert A."/>
        </authorList>
    </citation>
    <scope>NUCLEOTIDE SEQUENCE [LARGE SCALE GENOMIC DNA]</scope>
    <source>
        <strain evidence="5 6">AS76</strain>
    </source>
</reference>
<accession>A0ABU9TQ67</accession>
<evidence type="ECO:0000259" key="4">
    <source>
        <dbReference type="PROSITE" id="PS01124"/>
    </source>
</evidence>
<keyword evidence="1" id="KW-0805">Transcription regulation</keyword>
<dbReference type="PROSITE" id="PS00041">
    <property type="entry name" value="HTH_ARAC_FAMILY_1"/>
    <property type="match status" value="1"/>
</dbReference>
<keyword evidence="6" id="KW-1185">Reference proteome</keyword>
<dbReference type="PANTHER" id="PTHR46796">
    <property type="entry name" value="HTH-TYPE TRANSCRIPTIONAL ACTIVATOR RHAS-RELATED"/>
    <property type="match status" value="1"/>
</dbReference>
<dbReference type="Proteomes" id="UP001449225">
    <property type="component" value="Unassembled WGS sequence"/>
</dbReference>
<dbReference type="PROSITE" id="PS01124">
    <property type="entry name" value="HTH_ARAC_FAMILY_2"/>
    <property type="match status" value="1"/>
</dbReference>
<name>A0ABU9TQ67_9GAMM</name>
<dbReference type="InterPro" id="IPR009057">
    <property type="entry name" value="Homeodomain-like_sf"/>
</dbReference>
<dbReference type="InterPro" id="IPR018060">
    <property type="entry name" value="HTH_AraC"/>
</dbReference>
<dbReference type="PANTHER" id="PTHR46796:SF13">
    <property type="entry name" value="HTH-TYPE TRANSCRIPTIONAL ACTIVATOR RHAS"/>
    <property type="match status" value="1"/>
</dbReference>
<evidence type="ECO:0000256" key="2">
    <source>
        <dbReference type="ARBA" id="ARBA00023125"/>
    </source>
</evidence>
<dbReference type="InterPro" id="IPR018062">
    <property type="entry name" value="HTH_AraC-typ_CS"/>
</dbReference>
<protein>
    <submittedName>
        <fullName evidence="5">AraC family transcriptional regulator</fullName>
    </submittedName>
</protein>
<sequence length="249" mass="28049">MSKPDRLSALISRFELKANIVSDIRDANLFLFGCVASGTLSRIVFWPVKPEAVDVMAEELIVAAAIDMGGEGNPLVRALPEQISLTVDQARSVQDLSQLILGEIVEARCGRTTTIQRLFEVLVVILLRHAIQSHVDKKGLIAGLADDRICRAIVAIHERPEFEWHIEDLADVAGLSRSQFMERFKQCVGQNPAQYLREWRLALVCKDLDRGERVKAVALRYGYRSQEALSRAFSKQYHCSPSQYRMQAR</sequence>
<feature type="domain" description="HTH araC/xylS-type" evidence="4">
    <location>
        <begin position="147"/>
        <end position="247"/>
    </location>
</feature>
<evidence type="ECO:0000313" key="6">
    <source>
        <dbReference type="Proteomes" id="UP001449225"/>
    </source>
</evidence>
<organism evidence="5 6">
    <name type="scientific">Neptuniibacter pectenicola</name>
    <dbReference type="NCBI Taxonomy" id="1806669"/>
    <lineage>
        <taxon>Bacteria</taxon>
        <taxon>Pseudomonadati</taxon>
        <taxon>Pseudomonadota</taxon>
        <taxon>Gammaproteobacteria</taxon>
        <taxon>Oceanospirillales</taxon>
        <taxon>Oceanospirillaceae</taxon>
        <taxon>Neptuniibacter</taxon>
    </lineage>
</organism>
<dbReference type="InterPro" id="IPR050204">
    <property type="entry name" value="AraC_XylS_family_regulators"/>
</dbReference>
<dbReference type="Gene3D" id="1.10.10.60">
    <property type="entry name" value="Homeodomain-like"/>
    <property type="match status" value="1"/>
</dbReference>
<comment type="caution">
    <text evidence="5">The sequence shown here is derived from an EMBL/GenBank/DDBJ whole genome shotgun (WGS) entry which is preliminary data.</text>
</comment>
<dbReference type="SUPFAM" id="SSF46689">
    <property type="entry name" value="Homeodomain-like"/>
    <property type="match status" value="2"/>
</dbReference>
<dbReference type="SMART" id="SM00342">
    <property type="entry name" value="HTH_ARAC"/>
    <property type="match status" value="1"/>
</dbReference>
<keyword evidence="2" id="KW-0238">DNA-binding</keyword>
<gene>
    <name evidence="5" type="ORF">WNY58_03970</name>
</gene>
<proteinExistence type="predicted"/>
<evidence type="ECO:0000256" key="3">
    <source>
        <dbReference type="ARBA" id="ARBA00023163"/>
    </source>
</evidence>
<evidence type="ECO:0000313" key="5">
    <source>
        <dbReference type="EMBL" id="MEM5535546.1"/>
    </source>
</evidence>
<dbReference type="EMBL" id="JBBMRA010000002">
    <property type="protein sequence ID" value="MEM5535546.1"/>
    <property type="molecule type" value="Genomic_DNA"/>
</dbReference>
<dbReference type="RefSeq" id="WP_342853797.1">
    <property type="nucleotide sequence ID" value="NZ_JBBMRA010000002.1"/>
</dbReference>